<organism evidence="1">
    <name type="scientific">Lepeophtheirus salmonis</name>
    <name type="common">Salmon louse</name>
    <name type="synonym">Caligus salmonis</name>
    <dbReference type="NCBI Taxonomy" id="72036"/>
    <lineage>
        <taxon>Eukaryota</taxon>
        <taxon>Metazoa</taxon>
        <taxon>Ecdysozoa</taxon>
        <taxon>Arthropoda</taxon>
        <taxon>Crustacea</taxon>
        <taxon>Multicrustacea</taxon>
        <taxon>Hexanauplia</taxon>
        <taxon>Copepoda</taxon>
        <taxon>Siphonostomatoida</taxon>
        <taxon>Caligidae</taxon>
        <taxon>Lepeophtheirus</taxon>
    </lineage>
</organism>
<dbReference type="AlphaFoldDB" id="A0A0K2TBV5"/>
<dbReference type="EMBL" id="HACA01006188">
    <property type="protein sequence ID" value="CDW23549.1"/>
    <property type="molecule type" value="Transcribed_RNA"/>
</dbReference>
<evidence type="ECO:0000313" key="1">
    <source>
        <dbReference type="EMBL" id="CDW23549.1"/>
    </source>
</evidence>
<proteinExistence type="predicted"/>
<accession>A0A0K2TBV5</accession>
<name>A0A0K2TBV5_LEPSM</name>
<reference evidence="1" key="1">
    <citation type="submission" date="2014-05" db="EMBL/GenBank/DDBJ databases">
        <authorList>
            <person name="Chronopoulou M."/>
        </authorList>
    </citation>
    <scope>NUCLEOTIDE SEQUENCE</scope>
    <source>
        <tissue evidence="1">Whole organism</tissue>
    </source>
</reference>
<protein>
    <submittedName>
        <fullName evidence="1">Uncharacterized protein</fullName>
    </submittedName>
</protein>
<sequence>MDHCPLSGCKGWPQGVGWRGCTTPKLMDFCFLLNIFGLHENFYKKYGNFFFGRFLLKK</sequence>